<keyword evidence="4" id="KW-0539">Nucleus</keyword>
<evidence type="ECO:0000256" key="4">
    <source>
        <dbReference type="ARBA" id="ARBA00023242"/>
    </source>
</evidence>
<gene>
    <name evidence="7" type="ORF">ZIOFF_024451</name>
</gene>
<dbReference type="NCBIfam" id="TIGR01557">
    <property type="entry name" value="myb_SHAQKYF"/>
    <property type="match status" value="1"/>
</dbReference>
<dbReference type="AlphaFoldDB" id="A0A8J5LDK1"/>
<keyword evidence="1" id="KW-0805">Transcription regulation</keyword>
<dbReference type="PROSITE" id="PS51294">
    <property type="entry name" value="HTH_MYB"/>
    <property type="match status" value="1"/>
</dbReference>
<dbReference type="InterPro" id="IPR017930">
    <property type="entry name" value="Myb_dom"/>
</dbReference>
<evidence type="ECO:0000256" key="2">
    <source>
        <dbReference type="ARBA" id="ARBA00023125"/>
    </source>
</evidence>
<dbReference type="Gene3D" id="1.10.10.60">
    <property type="entry name" value="Homeodomain-like"/>
    <property type="match status" value="1"/>
</dbReference>
<evidence type="ECO:0000313" key="8">
    <source>
        <dbReference type="Proteomes" id="UP000734854"/>
    </source>
</evidence>
<feature type="domain" description="HTH myb-type" evidence="6">
    <location>
        <begin position="62"/>
        <end position="109"/>
    </location>
</feature>
<proteinExistence type="predicted"/>
<comment type="caution">
    <text evidence="7">The sequence shown here is derived from an EMBL/GenBank/DDBJ whole genome shotgun (WGS) entry which is preliminary data.</text>
</comment>
<evidence type="ECO:0000256" key="1">
    <source>
        <dbReference type="ARBA" id="ARBA00023015"/>
    </source>
</evidence>
<reference evidence="7 8" key="1">
    <citation type="submission" date="2020-08" db="EMBL/GenBank/DDBJ databases">
        <title>Plant Genome Project.</title>
        <authorList>
            <person name="Zhang R.-G."/>
        </authorList>
    </citation>
    <scope>NUCLEOTIDE SEQUENCE [LARGE SCALE GENOMIC DNA]</scope>
    <source>
        <tissue evidence="7">Rhizome</tissue>
    </source>
</reference>
<feature type="compositionally biased region" description="Polar residues" evidence="5">
    <location>
        <begin position="36"/>
        <end position="47"/>
    </location>
</feature>
<dbReference type="SMART" id="SM00717">
    <property type="entry name" value="SANT"/>
    <property type="match status" value="1"/>
</dbReference>
<evidence type="ECO:0000259" key="6">
    <source>
        <dbReference type="PROSITE" id="PS51294"/>
    </source>
</evidence>
<keyword evidence="2" id="KW-0238">DNA-binding</keyword>
<feature type="region of interest" description="Disordered" evidence="5">
    <location>
        <begin position="34"/>
        <end position="64"/>
    </location>
</feature>
<dbReference type="CDD" id="cd00167">
    <property type="entry name" value="SANT"/>
    <property type="match status" value="1"/>
</dbReference>
<dbReference type="Proteomes" id="UP000734854">
    <property type="component" value="Unassembled WGS sequence"/>
</dbReference>
<evidence type="ECO:0000256" key="5">
    <source>
        <dbReference type="SAM" id="MobiDB-lite"/>
    </source>
</evidence>
<dbReference type="InterPro" id="IPR006447">
    <property type="entry name" value="Myb_dom_plants"/>
</dbReference>
<accession>A0A8J5LDK1</accession>
<dbReference type="InterPro" id="IPR009057">
    <property type="entry name" value="Homeodomain-like_sf"/>
</dbReference>
<keyword evidence="3" id="KW-0804">Transcription</keyword>
<name>A0A8J5LDK1_ZINOF</name>
<dbReference type="SUPFAM" id="SSF46689">
    <property type="entry name" value="Homeodomain-like"/>
    <property type="match status" value="1"/>
</dbReference>
<dbReference type="InterPro" id="IPR001005">
    <property type="entry name" value="SANT/Myb"/>
</dbReference>
<dbReference type="Pfam" id="PF24904">
    <property type="entry name" value="RVE6"/>
    <property type="match status" value="1"/>
</dbReference>
<dbReference type="Pfam" id="PF00249">
    <property type="entry name" value="Myb_DNA-binding"/>
    <property type="match status" value="1"/>
</dbReference>
<sequence>MAVHRIPSLRILFYLCFPLFVSFRFFRCFTYPPESANPSTPSTSQAAPTAERTTKKLRKPYTITKSRDRWTAEEHERFGRDWKKIEDFVGTKTTIQIRSHAQKYFLKVQKIGLAAHVPPPHPKRKMPHSNQRNTPYNDIVPLQSSVACPSSSSHILSARTLWDNTSHNINYSSNEANSLPACYTLRPDTEGVNGLLSKTSIYNQNTNWSGNLSGCWLTESATMQRDPHSSQSGMFFQFLQTLLVILNRFILHFELRVLASLENAFVPDFAQVYSFIGSMFDPDVIWSVELFLEKIQDMDPMTAKIVSFLEIDKLFYGHFSFNILILLYMKCVESILLISFHLEPYYDLFEENKF</sequence>
<evidence type="ECO:0000313" key="7">
    <source>
        <dbReference type="EMBL" id="KAG6514111.1"/>
    </source>
</evidence>
<organism evidence="7 8">
    <name type="scientific">Zingiber officinale</name>
    <name type="common">Ginger</name>
    <name type="synonym">Amomum zingiber</name>
    <dbReference type="NCBI Taxonomy" id="94328"/>
    <lineage>
        <taxon>Eukaryota</taxon>
        <taxon>Viridiplantae</taxon>
        <taxon>Streptophyta</taxon>
        <taxon>Embryophyta</taxon>
        <taxon>Tracheophyta</taxon>
        <taxon>Spermatophyta</taxon>
        <taxon>Magnoliopsida</taxon>
        <taxon>Liliopsida</taxon>
        <taxon>Zingiberales</taxon>
        <taxon>Zingiberaceae</taxon>
        <taxon>Zingiber</taxon>
    </lineage>
</organism>
<dbReference type="PANTHER" id="PTHR12802:SF146">
    <property type="entry name" value="PROTEIN REVEILLE 3"/>
    <property type="match status" value="1"/>
</dbReference>
<dbReference type="GO" id="GO:0003677">
    <property type="term" value="F:DNA binding"/>
    <property type="evidence" value="ECO:0007669"/>
    <property type="project" value="UniProtKB-KW"/>
</dbReference>
<dbReference type="EMBL" id="JACMSC010000007">
    <property type="protein sequence ID" value="KAG6514111.1"/>
    <property type="molecule type" value="Genomic_DNA"/>
</dbReference>
<protein>
    <recommendedName>
        <fullName evidence="6">HTH myb-type domain-containing protein</fullName>
    </recommendedName>
</protein>
<keyword evidence="8" id="KW-1185">Reference proteome</keyword>
<evidence type="ECO:0000256" key="3">
    <source>
        <dbReference type="ARBA" id="ARBA00023163"/>
    </source>
</evidence>
<dbReference type="PANTHER" id="PTHR12802">
    <property type="entry name" value="SWI/SNF COMPLEX-RELATED"/>
    <property type="match status" value="1"/>
</dbReference>